<name>A0A0E9VGD9_ANGAN</name>
<reference evidence="1" key="1">
    <citation type="submission" date="2014-11" db="EMBL/GenBank/DDBJ databases">
        <authorList>
            <person name="Amaro Gonzalez C."/>
        </authorList>
    </citation>
    <scope>NUCLEOTIDE SEQUENCE</scope>
</reference>
<dbReference type="AlphaFoldDB" id="A0A0E9VGD9"/>
<organism evidence="1">
    <name type="scientific">Anguilla anguilla</name>
    <name type="common">European freshwater eel</name>
    <name type="synonym">Muraena anguilla</name>
    <dbReference type="NCBI Taxonomy" id="7936"/>
    <lineage>
        <taxon>Eukaryota</taxon>
        <taxon>Metazoa</taxon>
        <taxon>Chordata</taxon>
        <taxon>Craniata</taxon>
        <taxon>Vertebrata</taxon>
        <taxon>Euteleostomi</taxon>
        <taxon>Actinopterygii</taxon>
        <taxon>Neopterygii</taxon>
        <taxon>Teleostei</taxon>
        <taxon>Anguilliformes</taxon>
        <taxon>Anguillidae</taxon>
        <taxon>Anguilla</taxon>
    </lineage>
</organism>
<accession>A0A0E9VGD9</accession>
<reference evidence="1" key="2">
    <citation type="journal article" date="2015" name="Fish Shellfish Immunol.">
        <title>Early steps in the European eel (Anguilla anguilla)-Vibrio vulnificus interaction in the gills: Role of the RtxA13 toxin.</title>
        <authorList>
            <person name="Callol A."/>
            <person name="Pajuelo D."/>
            <person name="Ebbesson L."/>
            <person name="Teles M."/>
            <person name="MacKenzie S."/>
            <person name="Amaro C."/>
        </authorList>
    </citation>
    <scope>NUCLEOTIDE SEQUENCE</scope>
</reference>
<sequence length="29" mass="3306">MHVITNDYHRLAGLASALPHYFNNGNEIH</sequence>
<dbReference type="EMBL" id="GBXM01032082">
    <property type="protein sequence ID" value="JAH76495.1"/>
    <property type="molecule type" value="Transcribed_RNA"/>
</dbReference>
<evidence type="ECO:0000313" key="1">
    <source>
        <dbReference type="EMBL" id="JAH76495.1"/>
    </source>
</evidence>
<protein>
    <submittedName>
        <fullName evidence="1">Uncharacterized protein</fullName>
    </submittedName>
</protein>
<proteinExistence type="predicted"/>